<dbReference type="Proteomes" id="UP000489600">
    <property type="component" value="Unassembled WGS sequence"/>
</dbReference>
<dbReference type="AlphaFoldDB" id="A0A565BJG1"/>
<name>A0A565BJG1_9BRAS</name>
<organism evidence="1 2">
    <name type="scientific">Arabis nemorensis</name>
    <dbReference type="NCBI Taxonomy" id="586526"/>
    <lineage>
        <taxon>Eukaryota</taxon>
        <taxon>Viridiplantae</taxon>
        <taxon>Streptophyta</taxon>
        <taxon>Embryophyta</taxon>
        <taxon>Tracheophyta</taxon>
        <taxon>Spermatophyta</taxon>
        <taxon>Magnoliopsida</taxon>
        <taxon>eudicotyledons</taxon>
        <taxon>Gunneridae</taxon>
        <taxon>Pentapetalae</taxon>
        <taxon>rosids</taxon>
        <taxon>malvids</taxon>
        <taxon>Brassicales</taxon>
        <taxon>Brassicaceae</taxon>
        <taxon>Arabideae</taxon>
        <taxon>Arabis</taxon>
    </lineage>
</organism>
<evidence type="ECO:0000313" key="2">
    <source>
        <dbReference type="Proteomes" id="UP000489600"/>
    </source>
</evidence>
<protein>
    <submittedName>
        <fullName evidence="1">Uncharacterized protein</fullName>
    </submittedName>
</protein>
<keyword evidence="2" id="KW-1185">Reference proteome</keyword>
<reference evidence="1" key="1">
    <citation type="submission" date="2019-07" db="EMBL/GenBank/DDBJ databases">
        <authorList>
            <person name="Dittberner H."/>
        </authorList>
    </citation>
    <scope>NUCLEOTIDE SEQUENCE [LARGE SCALE GENOMIC DNA]</scope>
</reference>
<evidence type="ECO:0000313" key="1">
    <source>
        <dbReference type="EMBL" id="VVB01776.1"/>
    </source>
</evidence>
<proteinExistence type="predicted"/>
<accession>A0A565BJG1</accession>
<dbReference type="EMBL" id="CABITT030000004">
    <property type="protein sequence ID" value="VVB01776.1"/>
    <property type="molecule type" value="Genomic_DNA"/>
</dbReference>
<gene>
    <name evidence="1" type="ORF">ANE_LOCUS12220</name>
</gene>
<sequence>MGGKGVAGQSCLCFGFVLNRSIDSPERLGLWRSGPPGPGIGFGTFQPRPRWLRVSVATHGFRRYPGRVRRYPRMMTRGTA</sequence>
<comment type="caution">
    <text evidence="1">The sequence shown here is derived from an EMBL/GenBank/DDBJ whole genome shotgun (WGS) entry which is preliminary data.</text>
</comment>